<name>A0A127M788_9GAMM</name>
<dbReference type="NCBIfam" id="NF008107">
    <property type="entry name" value="PRK10853.1"/>
    <property type="match status" value="1"/>
</dbReference>
<dbReference type="InterPro" id="IPR006660">
    <property type="entry name" value="Arsenate_reductase-like"/>
</dbReference>
<gene>
    <name evidence="3" type="ORF">AZF00_12520</name>
</gene>
<dbReference type="InterPro" id="IPR036249">
    <property type="entry name" value="Thioredoxin-like_sf"/>
</dbReference>
<dbReference type="AlphaFoldDB" id="A0A127M788"/>
<proteinExistence type="inferred from homology"/>
<reference evidence="3 4" key="1">
    <citation type="submission" date="2015-12" db="EMBL/GenBank/DDBJ databases">
        <authorList>
            <person name="Shamseldin A."/>
            <person name="Moawad H."/>
            <person name="Abd El-Rahim W.M."/>
            <person name="Sadowsky M.J."/>
        </authorList>
    </citation>
    <scope>NUCLEOTIDE SEQUENCE [LARGE SCALE GENOMIC DNA]</scope>
    <source>
        <strain evidence="3 4">SM2</strain>
    </source>
</reference>
<dbReference type="Proteomes" id="UP000074119">
    <property type="component" value="Chromosome"/>
</dbReference>
<evidence type="ECO:0000256" key="1">
    <source>
        <dbReference type="ARBA" id="ARBA00007198"/>
    </source>
</evidence>
<dbReference type="Pfam" id="PF03960">
    <property type="entry name" value="ArsC"/>
    <property type="match status" value="1"/>
</dbReference>
<evidence type="ECO:0000313" key="4">
    <source>
        <dbReference type="Proteomes" id="UP000074119"/>
    </source>
</evidence>
<comment type="similarity">
    <text evidence="1 2">Belongs to the ArsC family.</text>
</comment>
<accession>A0A127M788</accession>
<dbReference type="PROSITE" id="PS51353">
    <property type="entry name" value="ARSC"/>
    <property type="match status" value="1"/>
</dbReference>
<evidence type="ECO:0000313" key="3">
    <source>
        <dbReference type="EMBL" id="AMO69075.1"/>
    </source>
</evidence>
<dbReference type="PANTHER" id="PTHR30041:SF8">
    <property type="entry name" value="PROTEIN YFFB"/>
    <property type="match status" value="1"/>
</dbReference>
<dbReference type="SUPFAM" id="SSF52833">
    <property type="entry name" value="Thioredoxin-like"/>
    <property type="match status" value="1"/>
</dbReference>
<dbReference type="CDD" id="cd03035">
    <property type="entry name" value="ArsC_Yffb"/>
    <property type="match status" value="1"/>
</dbReference>
<dbReference type="NCBIfam" id="TIGR01617">
    <property type="entry name" value="arsC_related"/>
    <property type="match status" value="1"/>
</dbReference>
<dbReference type="RefSeq" id="WP_008248840.1">
    <property type="nucleotide sequence ID" value="NZ_CP014544.1"/>
</dbReference>
<dbReference type="KEGG" id="zal:AZF00_12520"/>
<dbReference type="EMBL" id="CP014544">
    <property type="protein sequence ID" value="AMO69075.1"/>
    <property type="molecule type" value="Genomic_DNA"/>
</dbReference>
<sequence length="119" mass="13496">MSTTLYGIKNCDTVRAARRWLETHNVDFSFQDVRDTPLTAAQLKTWLQALGVDALVNKRSTTWKQLSPAQRDGLNPDTAIALLLEHPTLMKRPLLDTGSELHLGFKAEHYQSLFTHHTL</sequence>
<dbReference type="PANTHER" id="PTHR30041">
    <property type="entry name" value="ARSENATE REDUCTASE"/>
    <property type="match status" value="1"/>
</dbReference>
<dbReference type="InterPro" id="IPR006504">
    <property type="entry name" value="Tscrpt_reg_Spx/MgsR"/>
</dbReference>
<evidence type="ECO:0000256" key="2">
    <source>
        <dbReference type="PROSITE-ProRule" id="PRU01282"/>
    </source>
</evidence>
<protein>
    <submittedName>
        <fullName evidence="3">Arsenate reductase</fullName>
    </submittedName>
</protein>
<dbReference type="Gene3D" id="3.40.30.10">
    <property type="entry name" value="Glutaredoxin"/>
    <property type="match status" value="1"/>
</dbReference>
<organism evidence="3 4">
    <name type="scientific">Zhongshania aliphaticivorans</name>
    <dbReference type="NCBI Taxonomy" id="1470434"/>
    <lineage>
        <taxon>Bacteria</taxon>
        <taxon>Pseudomonadati</taxon>
        <taxon>Pseudomonadota</taxon>
        <taxon>Gammaproteobacteria</taxon>
        <taxon>Cellvibrionales</taxon>
        <taxon>Spongiibacteraceae</taxon>
        <taxon>Zhongshania</taxon>
    </lineage>
</organism>
<dbReference type="STRING" id="1470434.AZF00_12520"/>